<dbReference type="Proteomes" id="UP000816034">
    <property type="component" value="Unassembled WGS sequence"/>
</dbReference>
<feature type="domain" description="Acylphosphatase-like" evidence="3">
    <location>
        <begin position="6"/>
        <end position="99"/>
    </location>
</feature>
<dbReference type="GeneID" id="68100318"/>
<keyword evidence="1" id="KW-0378">Hydrolase</keyword>
<evidence type="ECO:0000313" key="4">
    <source>
        <dbReference type="EMBL" id="KAG2378716.1"/>
    </source>
</evidence>
<dbReference type="EMBL" id="PYSW02000031">
    <property type="protein sequence ID" value="KAG2378716.1"/>
    <property type="molecule type" value="Genomic_DNA"/>
</dbReference>
<evidence type="ECO:0000256" key="2">
    <source>
        <dbReference type="RuleBase" id="RU004168"/>
    </source>
</evidence>
<comment type="catalytic activity">
    <reaction evidence="1">
        <text>an acyl phosphate + H2O = a carboxylate + phosphate + H(+)</text>
        <dbReference type="Rhea" id="RHEA:14965"/>
        <dbReference type="ChEBI" id="CHEBI:15377"/>
        <dbReference type="ChEBI" id="CHEBI:15378"/>
        <dbReference type="ChEBI" id="CHEBI:29067"/>
        <dbReference type="ChEBI" id="CHEBI:43474"/>
        <dbReference type="ChEBI" id="CHEBI:59918"/>
        <dbReference type="EC" id="3.6.1.7"/>
    </reaction>
</comment>
<dbReference type="InterPro" id="IPR036046">
    <property type="entry name" value="Acylphosphatase-like_dom_sf"/>
</dbReference>
<accession>A0AA88KHZ5</accession>
<dbReference type="Gene3D" id="3.30.70.100">
    <property type="match status" value="1"/>
</dbReference>
<gene>
    <name evidence="4" type="ORF">C9374_007864</name>
</gene>
<reference evidence="4 5" key="1">
    <citation type="journal article" date="2018" name="BMC Genomics">
        <title>The genome of Naegleria lovaniensis, the basis for a comparative approach to unravel pathogenicity factors of the human pathogenic amoeba N. fowleri.</title>
        <authorList>
            <person name="Liechti N."/>
            <person name="Schurch N."/>
            <person name="Bruggmann R."/>
            <person name="Wittwer M."/>
        </authorList>
    </citation>
    <scope>NUCLEOTIDE SEQUENCE [LARGE SCALE GENOMIC DNA]</scope>
    <source>
        <strain evidence="4 5">ATCC 30569</strain>
    </source>
</reference>
<dbReference type="InterPro" id="IPR001792">
    <property type="entry name" value="Acylphosphatase-like_dom"/>
</dbReference>
<feature type="active site" evidence="1">
    <location>
        <position position="39"/>
    </location>
</feature>
<name>A0AA88KHZ5_NAELO</name>
<comment type="similarity">
    <text evidence="2">Belongs to the acylphosphatase family.</text>
</comment>
<organism evidence="4 5">
    <name type="scientific">Naegleria lovaniensis</name>
    <name type="common">Amoeba</name>
    <dbReference type="NCBI Taxonomy" id="51637"/>
    <lineage>
        <taxon>Eukaryota</taxon>
        <taxon>Discoba</taxon>
        <taxon>Heterolobosea</taxon>
        <taxon>Tetramitia</taxon>
        <taxon>Eutetramitia</taxon>
        <taxon>Vahlkampfiidae</taxon>
        <taxon>Naegleria</taxon>
    </lineage>
</organism>
<proteinExistence type="inferred from homology"/>
<dbReference type="RefSeq" id="XP_044545978.1">
    <property type="nucleotide sequence ID" value="XM_044697876.1"/>
</dbReference>
<feature type="active site" evidence="1">
    <location>
        <position position="21"/>
    </location>
</feature>
<comment type="caution">
    <text evidence="4">The sequence shown here is derived from an EMBL/GenBank/DDBJ whole genome shotgun (WGS) entry which is preliminary data.</text>
</comment>
<dbReference type="PROSITE" id="PS51160">
    <property type="entry name" value="ACYLPHOSPHATASE_3"/>
    <property type="match status" value="1"/>
</dbReference>
<evidence type="ECO:0000259" key="3">
    <source>
        <dbReference type="PROSITE" id="PS51160"/>
    </source>
</evidence>
<keyword evidence="5" id="KW-1185">Reference proteome</keyword>
<sequence length="116" mass="13269">MSNYVCKGFRAVGKCQGVMFRQTIVRSMSNHGIKGGASNDKNNENLVWITMEGDEDKINEFSKKLMNTKPLNSWGAQLESLSEVPKHEIISLDKHQVTTNNVDSFKWKKNVEFYLK</sequence>
<dbReference type="GO" id="GO:0003998">
    <property type="term" value="F:acylphosphatase activity"/>
    <property type="evidence" value="ECO:0007669"/>
    <property type="project" value="UniProtKB-EC"/>
</dbReference>
<evidence type="ECO:0000256" key="1">
    <source>
        <dbReference type="PROSITE-ProRule" id="PRU00520"/>
    </source>
</evidence>
<evidence type="ECO:0000313" key="5">
    <source>
        <dbReference type="Proteomes" id="UP000816034"/>
    </source>
</evidence>
<dbReference type="AlphaFoldDB" id="A0AA88KHZ5"/>
<dbReference type="SUPFAM" id="SSF54975">
    <property type="entry name" value="Acylphosphatase/BLUF domain-like"/>
    <property type="match status" value="1"/>
</dbReference>
<dbReference type="EC" id="3.6.1.7" evidence="1"/>
<protein>
    <recommendedName>
        <fullName evidence="1">acylphosphatase</fullName>
        <ecNumber evidence="1">3.6.1.7</ecNumber>
    </recommendedName>
</protein>
<dbReference type="Pfam" id="PF00708">
    <property type="entry name" value="Acylphosphatase"/>
    <property type="match status" value="1"/>
</dbReference>